<comment type="caution">
    <text evidence="1">The sequence shown here is derived from an EMBL/GenBank/DDBJ whole genome shotgun (WGS) entry which is preliminary data.</text>
</comment>
<name>A0A8X6Y4F3_9ARAC</name>
<gene>
    <name evidence="1" type="ORF">TNIN_202721</name>
</gene>
<keyword evidence="2" id="KW-1185">Reference proteome</keyword>
<dbReference type="EMBL" id="BMAV01015365">
    <property type="protein sequence ID" value="GFY64719.1"/>
    <property type="molecule type" value="Genomic_DNA"/>
</dbReference>
<organism evidence="1 2">
    <name type="scientific">Trichonephila inaurata madagascariensis</name>
    <dbReference type="NCBI Taxonomy" id="2747483"/>
    <lineage>
        <taxon>Eukaryota</taxon>
        <taxon>Metazoa</taxon>
        <taxon>Ecdysozoa</taxon>
        <taxon>Arthropoda</taxon>
        <taxon>Chelicerata</taxon>
        <taxon>Arachnida</taxon>
        <taxon>Araneae</taxon>
        <taxon>Araneomorphae</taxon>
        <taxon>Entelegynae</taxon>
        <taxon>Araneoidea</taxon>
        <taxon>Nephilidae</taxon>
        <taxon>Trichonephila</taxon>
        <taxon>Trichonephila inaurata</taxon>
    </lineage>
</organism>
<evidence type="ECO:0000313" key="1">
    <source>
        <dbReference type="EMBL" id="GFY64719.1"/>
    </source>
</evidence>
<dbReference type="Proteomes" id="UP000886998">
    <property type="component" value="Unassembled WGS sequence"/>
</dbReference>
<proteinExistence type="predicted"/>
<accession>A0A8X6Y4F3</accession>
<evidence type="ECO:0000313" key="2">
    <source>
        <dbReference type="Proteomes" id="UP000886998"/>
    </source>
</evidence>
<dbReference type="AlphaFoldDB" id="A0A8X6Y4F3"/>
<reference evidence="1" key="1">
    <citation type="submission" date="2020-08" db="EMBL/GenBank/DDBJ databases">
        <title>Multicomponent nature underlies the extraordinary mechanical properties of spider dragline silk.</title>
        <authorList>
            <person name="Kono N."/>
            <person name="Nakamura H."/>
            <person name="Mori M."/>
            <person name="Yoshida Y."/>
            <person name="Ohtoshi R."/>
            <person name="Malay A.D."/>
            <person name="Moran D.A.P."/>
            <person name="Tomita M."/>
            <person name="Numata K."/>
            <person name="Arakawa K."/>
        </authorList>
    </citation>
    <scope>NUCLEOTIDE SEQUENCE</scope>
</reference>
<sequence length="88" mass="10180">MANLPTDMELEQVMMQRNSPSPQLSTCEQLKYNKAQLAKMETIRRCQQTCAHSPRQMPDHYPEEPFYTRALTELQEIEVTMALAVSGY</sequence>
<protein>
    <submittedName>
        <fullName evidence="1">Uncharacterized protein</fullName>
    </submittedName>
</protein>